<feature type="compositionally biased region" description="Acidic residues" evidence="2">
    <location>
        <begin position="858"/>
        <end position="870"/>
    </location>
</feature>
<comment type="caution">
    <text evidence="5">The sequence shown here is derived from an EMBL/GenBank/DDBJ whole genome shotgun (WGS) entry which is preliminary data.</text>
</comment>
<keyword evidence="6" id="KW-1185">Reference proteome</keyword>
<dbReference type="InterPro" id="IPR001680">
    <property type="entry name" value="WD40_rpt"/>
</dbReference>
<dbReference type="Pfam" id="PF21034">
    <property type="entry name" value="BCAS3_WD40"/>
    <property type="match status" value="2"/>
</dbReference>
<organism evidence="5 6">
    <name type="scientific">Panicum miliaceum</name>
    <name type="common">Proso millet</name>
    <name type="synonym">Broomcorn millet</name>
    <dbReference type="NCBI Taxonomy" id="4540"/>
    <lineage>
        <taxon>Eukaryota</taxon>
        <taxon>Viridiplantae</taxon>
        <taxon>Streptophyta</taxon>
        <taxon>Embryophyta</taxon>
        <taxon>Tracheophyta</taxon>
        <taxon>Spermatophyta</taxon>
        <taxon>Magnoliopsida</taxon>
        <taxon>Liliopsida</taxon>
        <taxon>Poales</taxon>
        <taxon>Poaceae</taxon>
        <taxon>PACMAD clade</taxon>
        <taxon>Panicoideae</taxon>
        <taxon>Panicodae</taxon>
        <taxon>Paniceae</taxon>
        <taxon>Panicinae</taxon>
        <taxon>Panicum</taxon>
        <taxon>Panicum sect. Panicum</taxon>
    </lineage>
</organism>
<evidence type="ECO:0000313" key="6">
    <source>
        <dbReference type="Proteomes" id="UP000275267"/>
    </source>
</evidence>
<feature type="domain" description="BCAS3" evidence="3">
    <location>
        <begin position="610"/>
        <end position="753"/>
    </location>
</feature>
<dbReference type="Proteomes" id="UP000275267">
    <property type="component" value="Unassembled WGS sequence"/>
</dbReference>
<feature type="region of interest" description="Disordered" evidence="2">
    <location>
        <begin position="781"/>
        <end position="813"/>
    </location>
</feature>
<name>A0A3L6QZ80_PANMI</name>
<dbReference type="STRING" id="4540.A0A3L6QZ80"/>
<gene>
    <name evidence="5" type="ORF">C2845_PM08G27850</name>
</gene>
<dbReference type="OrthoDB" id="25778at2759"/>
<dbReference type="InterPro" id="IPR045142">
    <property type="entry name" value="BCAS3-like"/>
</dbReference>
<dbReference type="GO" id="GO:0042594">
    <property type="term" value="P:response to starvation"/>
    <property type="evidence" value="ECO:0007669"/>
    <property type="project" value="TreeGrafter"/>
</dbReference>
<sequence length="870" mass="94425">MRDAAQAPRGGGGFFSARSLSNYMRIVSSGASTAASTLRSAGASLVNSIASHEEDGSRDQVQWAGFDKLECGGGMLRQVLLLAYKSGFQVWDVEHADDVRQLESRHDGAVSFIQLLKDPIFTTKSEDRFADARPLLALACEGTNTGSGNNHDTNVPIFDGTNGAFHNTGSENLPTVIRFYSLRAHEYVHTLRFRSAVYSIRCSPRVVAVSQATQIHCFDAATMEREYTVLTSPTAAQISGYGPLGLGPRWIAYSGIPVPVPGTGRVSPQLLSLSPFVPPPGSNGSVVAYYAKESSKQLAAGIVTLGDVGYKKLSKYCADFIPNGNGIVKQRSSGYKANGATNGHLIDNEYAGTVIVRDIVSKLLIVQFRAHTSPISALCFDPSGTLLVTASVHGQNINVFRIIPPPHGTSEAGQIGTYVHLYKLQRGITNAVIKDISFSDDSEWIMISSSRGTSHLFSISPYSGSTRFRYSDNNPAENDYMVDSSSVNNTAHWSQKSAPSLSLSQKTLFVSGPPLTLSVVSRIRNGSNLFKGAVHGAAAFATGVSSPISGAIASTFHNCKGADLNSDGSSRMKYHLLVFSPSGSIIQYVLHLSAEQDSGFDFPVGPISYGSERETDTKFVIEALQKWDVCHKRNRRDSAESFAYSDFDNGENNKLFQKVMKKGTSIYPFDCAALERPKLGADENRNFYISQSELQTHVMQTPLWSRSGIHFQVMAGEPLETDNLDITSGEVEVEKIQTHNIESRSKNLIPVFDSLHTSRFQQTRLNTPDNNRYGLLQRQKSGISEDGRLSRKSSCSSLDCMSEGPKSSDDGGFGKYVVDDSSASVNNNPSVKLHAGLVNNTGSLKSEAQLGFVHSKEDGEDEEQLPDLLY</sequence>
<dbReference type="SUPFAM" id="SSF50978">
    <property type="entry name" value="WD40 repeat-like"/>
    <property type="match status" value="1"/>
</dbReference>
<feature type="region of interest" description="Disordered" evidence="2">
    <location>
        <begin position="850"/>
        <end position="870"/>
    </location>
</feature>
<evidence type="ECO:0000259" key="4">
    <source>
        <dbReference type="Pfam" id="PF21034"/>
    </source>
</evidence>
<dbReference type="GO" id="GO:0006914">
    <property type="term" value="P:autophagy"/>
    <property type="evidence" value="ECO:0007669"/>
    <property type="project" value="InterPro"/>
</dbReference>
<dbReference type="PANTHER" id="PTHR13268:SF7">
    <property type="entry name" value="AUTOPHAGY-RELATED PROTEIN 18F"/>
    <property type="match status" value="1"/>
</dbReference>
<reference evidence="6" key="1">
    <citation type="journal article" date="2019" name="Nat. Commun.">
        <title>The genome of broomcorn millet.</title>
        <authorList>
            <person name="Zou C."/>
            <person name="Miki D."/>
            <person name="Li D."/>
            <person name="Tang Q."/>
            <person name="Xiao L."/>
            <person name="Rajput S."/>
            <person name="Deng P."/>
            <person name="Jia W."/>
            <person name="Huang R."/>
            <person name="Zhang M."/>
            <person name="Sun Y."/>
            <person name="Hu J."/>
            <person name="Fu X."/>
            <person name="Schnable P.S."/>
            <person name="Li F."/>
            <person name="Zhang H."/>
            <person name="Feng B."/>
            <person name="Zhu X."/>
            <person name="Liu R."/>
            <person name="Schnable J.C."/>
            <person name="Zhu J.-K."/>
            <person name="Zhang H."/>
        </authorList>
    </citation>
    <scope>NUCLEOTIDE SEQUENCE [LARGE SCALE GENOMIC DNA]</scope>
</reference>
<comment type="subcellular location">
    <subcellularLocation>
        <location evidence="1">Preautophagosomal structure</location>
    </subcellularLocation>
</comment>
<dbReference type="AlphaFoldDB" id="A0A3L6QZ80"/>
<dbReference type="InterPro" id="IPR022175">
    <property type="entry name" value="BCAS3_dom"/>
</dbReference>
<dbReference type="InterPro" id="IPR036322">
    <property type="entry name" value="WD40_repeat_dom_sf"/>
</dbReference>
<dbReference type="SMART" id="SM00320">
    <property type="entry name" value="WD40"/>
    <property type="match status" value="3"/>
</dbReference>
<protein>
    <submittedName>
        <fullName evidence="5">Autophagy-related protein 18f</fullName>
    </submittedName>
</protein>
<proteinExistence type="predicted"/>
<dbReference type="Gene3D" id="2.130.10.10">
    <property type="entry name" value="YVTN repeat-like/Quinoprotein amine dehydrogenase"/>
    <property type="match status" value="2"/>
</dbReference>
<dbReference type="InterPro" id="IPR015943">
    <property type="entry name" value="WD40/YVTN_repeat-like_dom_sf"/>
</dbReference>
<evidence type="ECO:0000256" key="1">
    <source>
        <dbReference type="ARBA" id="ARBA00004329"/>
    </source>
</evidence>
<accession>A0A3L6QZ80</accession>
<dbReference type="InterPro" id="IPR048382">
    <property type="entry name" value="BCAS3_WD40"/>
</dbReference>
<evidence type="ECO:0000259" key="3">
    <source>
        <dbReference type="Pfam" id="PF12490"/>
    </source>
</evidence>
<evidence type="ECO:0000313" key="5">
    <source>
        <dbReference type="EMBL" id="RLM92260.1"/>
    </source>
</evidence>
<feature type="domain" description="BCAS3 WD40" evidence="4">
    <location>
        <begin position="65"/>
        <end position="254"/>
    </location>
</feature>
<dbReference type="EMBL" id="PQIB02000010">
    <property type="protein sequence ID" value="RLM92260.1"/>
    <property type="molecule type" value="Genomic_DNA"/>
</dbReference>
<evidence type="ECO:0000256" key="2">
    <source>
        <dbReference type="SAM" id="MobiDB-lite"/>
    </source>
</evidence>
<dbReference type="Pfam" id="PF12490">
    <property type="entry name" value="BCAS3"/>
    <property type="match status" value="1"/>
</dbReference>
<dbReference type="PANTHER" id="PTHR13268">
    <property type="entry name" value="BREAST CARCINOMA AMPLIFIED SEQUENCE 3"/>
    <property type="match status" value="1"/>
</dbReference>
<feature type="domain" description="BCAS3 WD40" evidence="4">
    <location>
        <begin position="352"/>
        <end position="469"/>
    </location>
</feature>
<dbReference type="GO" id="GO:0000407">
    <property type="term" value="C:phagophore assembly site"/>
    <property type="evidence" value="ECO:0007669"/>
    <property type="project" value="UniProtKB-SubCell"/>
</dbReference>